<name>A0AAN9AAD9_HALRR</name>
<dbReference type="AlphaFoldDB" id="A0AAN9AAD9"/>
<keyword evidence="1" id="KW-0812">Transmembrane</keyword>
<sequence>MKNLRGDGPLQAARYSLWKHSRFIRSMAWSGALISTGLSAWLVYTTLKKSR</sequence>
<evidence type="ECO:0000313" key="2">
    <source>
        <dbReference type="EMBL" id="KAK7080618.1"/>
    </source>
</evidence>
<gene>
    <name evidence="2" type="ORF">SK128_019040</name>
</gene>
<evidence type="ECO:0000256" key="1">
    <source>
        <dbReference type="SAM" id="Phobius"/>
    </source>
</evidence>
<keyword evidence="1" id="KW-0472">Membrane</keyword>
<organism evidence="2 3">
    <name type="scientific">Halocaridina rubra</name>
    <name type="common">Hawaiian red shrimp</name>
    <dbReference type="NCBI Taxonomy" id="373956"/>
    <lineage>
        <taxon>Eukaryota</taxon>
        <taxon>Metazoa</taxon>
        <taxon>Ecdysozoa</taxon>
        <taxon>Arthropoda</taxon>
        <taxon>Crustacea</taxon>
        <taxon>Multicrustacea</taxon>
        <taxon>Malacostraca</taxon>
        <taxon>Eumalacostraca</taxon>
        <taxon>Eucarida</taxon>
        <taxon>Decapoda</taxon>
        <taxon>Pleocyemata</taxon>
        <taxon>Caridea</taxon>
        <taxon>Atyoidea</taxon>
        <taxon>Atyidae</taxon>
        <taxon>Halocaridina</taxon>
    </lineage>
</organism>
<keyword evidence="1" id="KW-1133">Transmembrane helix</keyword>
<keyword evidence="3" id="KW-1185">Reference proteome</keyword>
<evidence type="ECO:0000313" key="3">
    <source>
        <dbReference type="Proteomes" id="UP001381693"/>
    </source>
</evidence>
<feature type="transmembrane region" description="Helical" evidence="1">
    <location>
        <begin position="27"/>
        <end position="47"/>
    </location>
</feature>
<dbReference type="Proteomes" id="UP001381693">
    <property type="component" value="Unassembled WGS sequence"/>
</dbReference>
<proteinExistence type="predicted"/>
<protein>
    <submittedName>
        <fullName evidence="2">Uncharacterized protein</fullName>
    </submittedName>
</protein>
<accession>A0AAN9AAD9</accession>
<reference evidence="2 3" key="1">
    <citation type="submission" date="2023-11" db="EMBL/GenBank/DDBJ databases">
        <title>Halocaridina rubra genome assembly.</title>
        <authorList>
            <person name="Smith C."/>
        </authorList>
    </citation>
    <scope>NUCLEOTIDE SEQUENCE [LARGE SCALE GENOMIC DNA]</scope>
    <source>
        <strain evidence="2">EP-1</strain>
        <tissue evidence="2">Whole</tissue>
    </source>
</reference>
<comment type="caution">
    <text evidence="2">The sequence shown here is derived from an EMBL/GenBank/DDBJ whole genome shotgun (WGS) entry which is preliminary data.</text>
</comment>
<dbReference type="EMBL" id="JAXCGZ010005847">
    <property type="protein sequence ID" value="KAK7080618.1"/>
    <property type="molecule type" value="Genomic_DNA"/>
</dbReference>